<dbReference type="GO" id="GO:0016740">
    <property type="term" value="F:transferase activity"/>
    <property type="evidence" value="ECO:0007669"/>
    <property type="project" value="UniProtKB-KW"/>
</dbReference>
<reference evidence="2 3" key="1">
    <citation type="submission" date="2018-10" db="EMBL/GenBank/DDBJ databases">
        <title>Oceanobacillus sp. YLB-02 draft genome.</title>
        <authorList>
            <person name="Yu L."/>
        </authorList>
    </citation>
    <scope>NUCLEOTIDE SEQUENCE [LARGE SCALE GENOMIC DNA]</scope>
    <source>
        <strain evidence="2 3">YLB-02</strain>
    </source>
</reference>
<organism evidence="2 3">
    <name type="scientific">Oceanobacillus piezotolerans</name>
    <dbReference type="NCBI Taxonomy" id="2448030"/>
    <lineage>
        <taxon>Bacteria</taxon>
        <taxon>Bacillati</taxon>
        <taxon>Bacillota</taxon>
        <taxon>Bacilli</taxon>
        <taxon>Bacillales</taxon>
        <taxon>Bacillaceae</taxon>
        <taxon>Oceanobacillus</taxon>
    </lineage>
</organism>
<proteinExistence type="predicted"/>
<dbReference type="AlphaFoldDB" id="A0A498DBC4"/>
<dbReference type="InterPro" id="IPR007345">
    <property type="entry name" value="Polysacch_pyruvyl_Trfase"/>
</dbReference>
<protein>
    <submittedName>
        <fullName evidence="2">Polysaccharide pyruvyl transferase family protein</fullName>
    </submittedName>
</protein>
<evidence type="ECO:0000313" key="3">
    <source>
        <dbReference type="Proteomes" id="UP000270219"/>
    </source>
</evidence>
<evidence type="ECO:0000313" key="2">
    <source>
        <dbReference type="EMBL" id="RLL42767.1"/>
    </source>
</evidence>
<keyword evidence="3" id="KW-1185">Reference proteome</keyword>
<accession>A0A498DBC4</accession>
<dbReference type="Pfam" id="PF04230">
    <property type="entry name" value="PS_pyruv_trans"/>
    <property type="match status" value="1"/>
</dbReference>
<dbReference type="EMBL" id="RCHR01000005">
    <property type="protein sequence ID" value="RLL42767.1"/>
    <property type="molecule type" value="Genomic_DNA"/>
</dbReference>
<gene>
    <name evidence="2" type="ORF">D8M04_14535</name>
</gene>
<dbReference type="Proteomes" id="UP000270219">
    <property type="component" value="Unassembled WGS sequence"/>
</dbReference>
<sequence>MKIYTITCHDVYNHGASLQAYALMKYLNNMGHNVQIINYKPSYLSNHYKIFKIANPKWDQNVFSRLIYLLLKVPMRIPELKRKKAFDNFTSTYLTLSPERYQSNEELKDKLPFADVYICGSDQIWNTVFQNGKDPAFYLDFAPKQSIKASYAASFSTEEIDQQYIPFVRKAVKSLDTVSVREKSGVAILNKLGIKDAIHVVDPTLLLSMEEWNQIAEYEFKEDYILIYDFDNNDLIRELAKKISEKKGLKIYSINPGKVNYADKYFKYVGPEVFVSLIRDASFILSNSFHAAVFSVVFQRNFAIVNRKESINTRMRDFLADIGLEDRLINADFNIKALLKAIDYRKSESILQGDIRKSKKYFDHILFSTKMENQKENL</sequence>
<dbReference type="OrthoDB" id="9799278at2"/>
<evidence type="ECO:0000259" key="1">
    <source>
        <dbReference type="Pfam" id="PF04230"/>
    </source>
</evidence>
<keyword evidence="2" id="KW-0808">Transferase</keyword>
<dbReference type="RefSeq" id="WP_121524134.1">
    <property type="nucleotide sequence ID" value="NZ_RCHR01000005.1"/>
</dbReference>
<feature type="domain" description="Polysaccharide pyruvyl transferase" evidence="1">
    <location>
        <begin position="13"/>
        <end position="307"/>
    </location>
</feature>
<comment type="caution">
    <text evidence="2">The sequence shown here is derived from an EMBL/GenBank/DDBJ whole genome shotgun (WGS) entry which is preliminary data.</text>
</comment>
<name>A0A498DBC4_9BACI</name>